<evidence type="ECO:0000313" key="2">
    <source>
        <dbReference type="EMBL" id="MCM1983265.1"/>
    </source>
</evidence>
<keyword evidence="3" id="KW-1185">Reference proteome</keyword>
<reference evidence="2 3" key="1">
    <citation type="journal article" date="2015" name="Genome Announc.">
        <title>Draft Genome Sequence of Filamentous Marine Cyanobacterium Lyngbya confervoides Strain BDU141951.</title>
        <authorList>
            <person name="Chandrababunaidu M.M."/>
            <person name="Sen D."/>
            <person name="Tripathy S."/>
        </authorList>
    </citation>
    <scope>NUCLEOTIDE SEQUENCE [LARGE SCALE GENOMIC DNA]</scope>
    <source>
        <strain evidence="2 3">BDU141951</strain>
    </source>
</reference>
<dbReference type="AlphaFoldDB" id="A0ABD4T498"/>
<comment type="caution">
    <text evidence="2">The sequence shown here is derived from an EMBL/GenBank/DDBJ whole genome shotgun (WGS) entry which is preliminary data.</text>
</comment>
<proteinExistence type="predicted"/>
<dbReference type="RefSeq" id="WP_166282231.1">
    <property type="nucleotide sequence ID" value="NZ_JTHE03000060.1"/>
</dbReference>
<feature type="domain" description="eCIS core" evidence="1">
    <location>
        <begin position="174"/>
        <end position="249"/>
    </location>
</feature>
<gene>
    <name evidence="2" type="ORF">QQ91_0010590</name>
</gene>
<name>A0ABD4T498_9CYAN</name>
<dbReference type="InterPro" id="IPR025295">
    <property type="entry name" value="eCIS_core_dom"/>
</dbReference>
<sequence>MTFTFAKPKTKPVAVRKGSVSKKLRPKQRIDDRNVGSDLSALTRAIAPVLQPKLKIGEPNDQYEQEVDRVADQIMRIPETQVQTQLGSIEEKEKKDIQAKFERITVQRTTAEEREKKTIQTKLSRATIQRMCTECNAAEEKILQAKSEGSLVSAEEHNVQSGINRLRKSGGSTLPAATRTFMESRFGYDFSNIKIHTGPQANDLSRRVNARAFTVGHDIFFTQGEFHPTTPASMRLLAHELTHTIQQTSSSFRLQRPIIQRKKLKRATKKNNENELRKSAWNPFFVHYDFKMGNEREKKIILEEMVRVYGGEFATEFKKWVSKPNAVPGLIQRDDRDGPKLYWLPHKIKERGFILHRVDPGVRERLEHWVHPHSTYLQFSRSSSTGPDKGESPVPHAEPNCIDSSADPESVFGPNLGCEETDVGPPDGWSKGLACLYANGAIEFIDFALNEKSDVTEYYIPNSEGDYIQFPLCGDEEWVVDPEMIDFEPGEIFPSLSQEGEEE</sequence>
<evidence type="ECO:0000259" key="1">
    <source>
        <dbReference type="Pfam" id="PF13699"/>
    </source>
</evidence>
<dbReference type="EMBL" id="JTHE03000060">
    <property type="protein sequence ID" value="MCM1983265.1"/>
    <property type="molecule type" value="Genomic_DNA"/>
</dbReference>
<protein>
    <submittedName>
        <fullName evidence="2">DUF4157 domain-containing protein</fullName>
    </submittedName>
</protein>
<accession>A0ABD4T498</accession>
<dbReference type="Proteomes" id="UP000031561">
    <property type="component" value="Unassembled WGS sequence"/>
</dbReference>
<evidence type="ECO:0000313" key="3">
    <source>
        <dbReference type="Proteomes" id="UP000031561"/>
    </source>
</evidence>
<organism evidence="2 3">
    <name type="scientific">Lyngbya confervoides BDU141951</name>
    <dbReference type="NCBI Taxonomy" id="1574623"/>
    <lineage>
        <taxon>Bacteria</taxon>
        <taxon>Bacillati</taxon>
        <taxon>Cyanobacteriota</taxon>
        <taxon>Cyanophyceae</taxon>
        <taxon>Oscillatoriophycideae</taxon>
        <taxon>Oscillatoriales</taxon>
        <taxon>Microcoleaceae</taxon>
        <taxon>Lyngbya</taxon>
    </lineage>
</organism>
<dbReference type="Pfam" id="PF13699">
    <property type="entry name" value="eCIS_core"/>
    <property type="match status" value="1"/>
</dbReference>